<dbReference type="Gene3D" id="2.40.128.90">
    <property type="entry name" value="OMPT-like"/>
    <property type="match status" value="1"/>
</dbReference>
<feature type="domain" description="Protochlamydia outer membrane protein" evidence="1">
    <location>
        <begin position="39"/>
        <end position="287"/>
    </location>
</feature>
<sequence>MQIKAAFVLFFIIQISIECIHAQCKTTFSSATDLTFSGLRWSIAGNNEGNSPNILSELKFNNLVYIGSRLNSELQVKRGMKFSIGFQKAWSANGSGTDMDYTQNDRTEPTFQSSFDSKHGFLQSFQIGINIPVLYKRKIIITIGPKYQNTLQRLDITNPNFNDLNSTYKAEWKGIGLESEIGGRLTKSINVKGQLCFGFSKYYGQADWNIITIFQHPKSFDQRANGWFLNENISFLYSINRFLGISISTYYNLNRSDKGVDKSYLKNGNLLTTRFNGVTAHNYGVALGAILTIGENDRH</sequence>
<reference evidence="2 3" key="1">
    <citation type="submission" date="2018-05" db="EMBL/GenBank/DDBJ databases">
        <title>Genomic Encyclopedia of Archaeal and Bacterial Type Strains, Phase II (KMG-II): from individual species to whole genera.</title>
        <authorList>
            <person name="Goeker M."/>
        </authorList>
    </citation>
    <scope>NUCLEOTIDE SEQUENCE [LARGE SCALE GENOMIC DNA]</scope>
    <source>
        <strain evidence="2 3">DSM 19975</strain>
    </source>
</reference>
<name>A0A316H9T9_9SPHI</name>
<dbReference type="InterPro" id="IPR053724">
    <property type="entry name" value="OMP_A26_sf"/>
</dbReference>
<dbReference type="Pfam" id="PF17251">
    <property type="entry name" value="Pom"/>
    <property type="match status" value="1"/>
</dbReference>
<dbReference type="Proteomes" id="UP000245678">
    <property type="component" value="Unassembled WGS sequence"/>
</dbReference>
<dbReference type="RefSeq" id="WP_109608435.1">
    <property type="nucleotide sequence ID" value="NZ_QGHA01000004.1"/>
</dbReference>
<accession>A0A316H9T9</accession>
<comment type="caution">
    <text evidence="2">The sequence shown here is derived from an EMBL/GenBank/DDBJ whole genome shotgun (WGS) entry which is preliminary data.</text>
</comment>
<dbReference type="EMBL" id="QGHA01000004">
    <property type="protein sequence ID" value="PWK77949.1"/>
    <property type="molecule type" value="Genomic_DNA"/>
</dbReference>
<evidence type="ECO:0000313" key="2">
    <source>
        <dbReference type="EMBL" id="PWK77949.1"/>
    </source>
</evidence>
<evidence type="ECO:0000259" key="1">
    <source>
        <dbReference type="Pfam" id="PF17251"/>
    </source>
</evidence>
<proteinExistence type="predicted"/>
<organism evidence="2 3">
    <name type="scientific">Mucilaginibacter oryzae</name>
    <dbReference type="NCBI Taxonomy" id="468058"/>
    <lineage>
        <taxon>Bacteria</taxon>
        <taxon>Pseudomonadati</taxon>
        <taxon>Bacteroidota</taxon>
        <taxon>Sphingobacteriia</taxon>
        <taxon>Sphingobacteriales</taxon>
        <taxon>Sphingobacteriaceae</taxon>
        <taxon>Mucilaginibacter</taxon>
    </lineage>
</organism>
<gene>
    <name evidence="2" type="ORF">LX99_02836</name>
</gene>
<dbReference type="InterPro" id="IPR035163">
    <property type="entry name" value="Pom"/>
</dbReference>
<keyword evidence="3" id="KW-1185">Reference proteome</keyword>
<dbReference type="AlphaFoldDB" id="A0A316H9T9"/>
<evidence type="ECO:0000313" key="3">
    <source>
        <dbReference type="Proteomes" id="UP000245678"/>
    </source>
</evidence>
<protein>
    <recommendedName>
        <fullName evidence="1">Protochlamydia outer membrane protein domain-containing protein</fullName>
    </recommendedName>
</protein>